<keyword evidence="2" id="KW-1133">Transmembrane helix</keyword>
<dbReference type="PANTHER" id="PTHR31600">
    <property type="entry name" value="TINY MACROCYSTS PROTEIN B-RELATED"/>
    <property type="match status" value="1"/>
</dbReference>
<protein>
    <recommendedName>
        <fullName evidence="3">TmcB/TmcC TPR repeats domain-containing protein</fullName>
    </recommendedName>
</protein>
<feature type="transmembrane region" description="Helical" evidence="2">
    <location>
        <begin position="25"/>
        <end position="45"/>
    </location>
</feature>
<evidence type="ECO:0000256" key="1">
    <source>
        <dbReference type="SAM" id="MobiDB-lite"/>
    </source>
</evidence>
<feature type="transmembrane region" description="Helical" evidence="2">
    <location>
        <begin position="111"/>
        <end position="136"/>
    </location>
</feature>
<feature type="transmembrane region" description="Helical" evidence="2">
    <location>
        <begin position="673"/>
        <end position="699"/>
    </location>
</feature>
<feature type="transmembrane region" description="Helical" evidence="2">
    <location>
        <begin position="57"/>
        <end position="73"/>
    </location>
</feature>
<dbReference type="Pfam" id="PF25474">
    <property type="entry name" value="TPR_TmcB"/>
    <property type="match status" value="1"/>
</dbReference>
<feature type="transmembrane region" description="Helical" evidence="2">
    <location>
        <begin position="932"/>
        <end position="953"/>
    </location>
</feature>
<dbReference type="Proteomes" id="UP001281761">
    <property type="component" value="Unassembled WGS sequence"/>
</dbReference>
<feature type="region of interest" description="Disordered" evidence="1">
    <location>
        <begin position="727"/>
        <end position="806"/>
    </location>
</feature>
<keyword evidence="5" id="KW-1185">Reference proteome</keyword>
<accession>A0ABQ9Y336</accession>
<evidence type="ECO:0000259" key="3">
    <source>
        <dbReference type="Pfam" id="PF25474"/>
    </source>
</evidence>
<evidence type="ECO:0000313" key="4">
    <source>
        <dbReference type="EMBL" id="KAK2958074.1"/>
    </source>
</evidence>
<keyword evidence="2" id="KW-0812">Transmembrane</keyword>
<dbReference type="InterPro" id="IPR052994">
    <property type="entry name" value="Tiny_macrocysts_regulators"/>
</dbReference>
<proteinExistence type="predicted"/>
<feature type="compositionally biased region" description="Acidic residues" evidence="1">
    <location>
        <begin position="728"/>
        <end position="750"/>
    </location>
</feature>
<dbReference type="PANTHER" id="PTHR31600:SF2">
    <property type="entry name" value="GAMETE ENRICHED GENE 10 PROTEIN-RELATED"/>
    <property type="match status" value="1"/>
</dbReference>
<gene>
    <name evidence="4" type="ORF">BLNAU_7001</name>
</gene>
<feature type="region of interest" description="Disordered" evidence="1">
    <location>
        <begin position="414"/>
        <end position="444"/>
    </location>
</feature>
<feature type="transmembrane region" description="Helical" evidence="2">
    <location>
        <begin position="79"/>
        <end position="99"/>
    </location>
</feature>
<feature type="transmembrane region" description="Helical" evidence="2">
    <location>
        <begin position="1170"/>
        <end position="1190"/>
    </location>
</feature>
<feature type="transmembrane region" description="Helical" evidence="2">
    <location>
        <begin position="142"/>
        <end position="162"/>
    </location>
</feature>
<feature type="compositionally biased region" description="Polar residues" evidence="1">
    <location>
        <begin position="779"/>
        <end position="802"/>
    </location>
</feature>
<feature type="compositionally biased region" description="Basic and acidic residues" evidence="1">
    <location>
        <begin position="758"/>
        <end position="768"/>
    </location>
</feature>
<comment type="caution">
    <text evidence="4">The sequence shown here is derived from an EMBL/GenBank/DDBJ whole genome shotgun (WGS) entry which is preliminary data.</text>
</comment>
<dbReference type="InterPro" id="IPR057352">
    <property type="entry name" value="TPR_TmcB/C"/>
</dbReference>
<evidence type="ECO:0000313" key="5">
    <source>
        <dbReference type="Proteomes" id="UP001281761"/>
    </source>
</evidence>
<evidence type="ECO:0000256" key="2">
    <source>
        <dbReference type="SAM" id="Phobius"/>
    </source>
</evidence>
<name>A0ABQ9Y336_9EUKA</name>
<feature type="domain" description="TmcB/TmcC TPR repeats" evidence="3">
    <location>
        <begin position="296"/>
        <end position="400"/>
    </location>
</feature>
<sequence>MVPRQDLLLFPLLYPLFTRPKRSQFIGPFIIHLFTFLQLLSLSFYSLTPSTTSPTLLALYISFFNLGSLPFVLKTASNIIAIVLLVLFVLVVASLFIISKTLNYLLTHQPWIITVLQLCCKLLFKLLPVPILSLTISLFDCVHNVVGIGGGIGLSFLFFWLYNKRERTIWVISISDSGAITPRFSMTSEEEKTELINHLKKHGIEPAIRFVYPRSNRTQSLLEYCDAVYALACTKIPERKETLFLYGLFIKSFLKNRIKSQITMKRAKMVKQGIFVRFQIDSITKSEMGDKDASMNETMELSVKSQLEQAENSREDARDAQIAFFENLSQKHPNFSLLHKQLSTIVSKEEAAKRQYETLLAQNTSSVPVLRSYGELLRTILRDVDMSEYVLNKADQIEEDCSETGVERLTGTLHTSGTEGQLVRSESKGNISRKKRKKKKKKKKLEEDANATLLNQQFDVRTRHISISICASILLHLIGVSGVVSSGIVIHVTSADYVDSLSSLEQVGSMLGNGMRLAIITQELLIHHYNLTWSMMGSNGMKIDDVQYILDYCLDYPQRMADSMKTLLNRNENYQVWEVVDVDTISVDVANNRISKVYEAHTSFMTLSTEIINTVTKLGHVPIDDIPTSFEQFIPDVLALQYNILQPFVESGKRLLVSYTQTAEQEGMLLETLLVIVCSTSIWILIIGLIITYSANVIFQRKTRRALLRDSLEIPKKEIHSILRMLNEEDQDESMVENDEDGEEEAESESSESQVLEHMSEDEVKNDISSDPPIDQISLPGSPSGKIQRNKTPLNPTRSALASESEVADDLNISEFRKGEYEKDVQSPHRTSKHKMNLINQTIASSGLLLNSHTSSIHNLMEHRKSAAPPPPAIVADDTCSFSSLICDADKDEDNEHVSKPRDDLEWEDKFENDVHQLGLQYKSFGSAFPSWLSALMASHIIVIFAVFLGFLIPLNTSATELTSLKDNMHIAVIREVAVYNCHYLLLRLAFHVPALELPSPMACKISTNPCWKGGKHLSADPEDIREITLLSFDYFRKVHLQAHFGITPLRVTKDDRVDSVKSDRYNQTFNEIALFTPGNCFLTEGNDCGSMLAMYRIYKQHNEMPGLQSLITKFLYYGEILRHEPLNTIDMSHPSYLFVTSAMRYDLRVAMSNMVLQMCEHSLEIQTSYVLTSWIMTAIFSVVFLVIMLSDLFIFKSLKNLANDDRRLEELVSGEGVIEHESVFVDAMKVETDAFNVGRKKMIELMNHLINAVEQKESGIKETIDEWIRSAVEEMKREEAVIAEVINKLKLTIQNSPSSDLPTPSTRNSLVVSPLRKVSSKAIGRSTFNLAQQDTLTHQKLIEYHNVLVDHRLGHRVLLQRMKLLGENVDAKEHERQRVALRYLQILFDTHFVNTDVETDRIISELKDSGVTTSSSPNLLIN</sequence>
<organism evidence="4 5">
    <name type="scientific">Blattamonas nauphoetae</name>
    <dbReference type="NCBI Taxonomy" id="2049346"/>
    <lineage>
        <taxon>Eukaryota</taxon>
        <taxon>Metamonada</taxon>
        <taxon>Preaxostyla</taxon>
        <taxon>Oxymonadida</taxon>
        <taxon>Blattamonas</taxon>
    </lineage>
</organism>
<keyword evidence="2" id="KW-0472">Membrane</keyword>
<dbReference type="EMBL" id="JARBJD010000041">
    <property type="protein sequence ID" value="KAK2958074.1"/>
    <property type="molecule type" value="Genomic_DNA"/>
</dbReference>
<reference evidence="4 5" key="1">
    <citation type="journal article" date="2022" name="bioRxiv">
        <title>Genomics of Preaxostyla Flagellates Illuminates Evolutionary Transitions and the Path Towards Mitochondrial Loss.</title>
        <authorList>
            <person name="Novak L.V.F."/>
            <person name="Treitli S.C."/>
            <person name="Pyrih J."/>
            <person name="Halakuc P."/>
            <person name="Pipaliya S.V."/>
            <person name="Vacek V."/>
            <person name="Brzon O."/>
            <person name="Soukal P."/>
            <person name="Eme L."/>
            <person name="Dacks J.B."/>
            <person name="Karnkowska A."/>
            <person name="Elias M."/>
            <person name="Hampl V."/>
        </authorList>
    </citation>
    <scope>NUCLEOTIDE SEQUENCE [LARGE SCALE GENOMIC DNA]</scope>
    <source>
        <strain evidence="4">NAU3</strain>
        <tissue evidence="4">Gut</tissue>
    </source>
</reference>
<feature type="compositionally biased region" description="Basic residues" evidence="1">
    <location>
        <begin position="431"/>
        <end position="443"/>
    </location>
</feature>